<dbReference type="GO" id="GO:0016616">
    <property type="term" value="F:oxidoreductase activity, acting on the CH-OH group of donors, NAD or NADP as acceptor"/>
    <property type="evidence" value="ECO:0007669"/>
    <property type="project" value="TreeGrafter"/>
</dbReference>
<keyword evidence="5" id="KW-1185">Reference proteome</keyword>
<protein>
    <submittedName>
        <fullName evidence="4">NAD dependent epimerase/dehydratase</fullName>
    </submittedName>
</protein>
<dbReference type="Gene3D" id="3.40.50.720">
    <property type="entry name" value="NAD(P)-binding Rossmann-like Domain"/>
    <property type="match status" value="1"/>
</dbReference>
<dbReference type="OrthoDB" id="2735536at2759"/>
<dbReference type="AlphaFoldDB" id="A0A5M3ZCQ3"/>
<proteinExistence type="inferred from homology"/>
<accession>A0A5M3ZCQ3</accession>
<dbReference type="PANTHER" id="PTHR10366:SF562">
    <property type="entry name" value="ALDEHYDE REDUCTASE II (AFU_ORTHOLOGUE AFUA_1G11360)"/>
    <property type="match status" value="1"/>
</dbReference>
<comment type="caution">
    <text evidence="4">The sequence shown here is derived from an EMBL/GenBank/DDBJ whole genome shotgun (WGS) entry which is preliminary data.</text>
</comment>
<dbReference type="InterPro" id="IPR050425">
    <property type="entry name" value="NAD(P)_dehydrat-like"/>
</dbReference>
<dbReference type="Proteomes" id="UP000452235">
    <property type="component" value="Unassembled WGS sequence"/>
</dbReference>
<dbReference type="InterPro" id="IPR001509">
    <property type="entry name" value="Epimerase_deHydtase"/>
</dbReference>
<dbReference type="InterPro" id="IPR036291">
    <property type="entry name" value="NAD(P)-bd_dom_sf"/>
</dbReference>
<comment type="similarity">
    <text evidence="2">Belongs to the NAD(P)-dependent epimerase/dehydratase family. Dihydroflavonol-4-reductase subfamily.</text>
</comment>
<organism evidence="4 5">
    <name type="scientific">Aspergillus terreus</name>
    <dbReference type="NCBI Taxonomy" id="33178"/>
    <lineage>
        <taxon>Eukaryota</taxon>
        <taxon>Fungi</taxon>
        <taxon>Dikarya</taxon>
        <taxon>Ascomycota</taxon>
        <taxon>Pezizomycotina</taxon>
        <taxon>Eurotiomycetes</taxon>
        <taxon>Eurotiomycetidae</taxon>
        <taxon>Eurotiales</taxon>
        <taxon>Aspergillaceae</taxon>
        <taxon>Aspergillus</taxon>
        <taxon>Aspergillus subgen. Circumdati</taxon>
    </lineage>
</organism>
<dbReference type="PANTHER" id="PTHR10366">
    <property type="entry name" value="NAD DEPENDENT EPIMERASE/DEHYDRATASE"/>
    <property type="match status" value="1"/>
</dbReference>
<keyword evidence="1" id="KW-0560">Oxidoreductase</keyword>
<dbReference type="VEuPathDB" id="FungiDB:ATEG_08607"/>
<gene>
    <name evidence="4" type="ORF">ATEIFO6365_0010013000</name>
</gene>
<dbReference type="SUPFAM" id="SSF51735">
    <property type="entry name" value="NAD(P)-binding Rossmann-fold domains"/>
    <property type="match status" value="1"/>
</dbReference>
<sequence>MSNTLKKTPVLQPGEGVLVTGANGYVASHIIDLLLSLGYHVRGTVRAEKPWLDEYFTTKYGTGMFESVVIPDLAQKESLINALDGISGVLHVVCAIAFYVHTLINPSIQATDMSHSADAESVINNVLRITQSILEAAAKVKTVKRVILTSSSTAVPLSKPGEEGVIIDENSWNDKAVQLAWDDSDSSDPYKFVTVYSASKTEGERFAFTWVKEHNPHFVFNSILPNFVVGPLLSPDFSGSSGKVVLDLLQGNSWIIPIIPPEFYINAQDAARIHAIGLLDPDIVSQRLFAFAGTFNWTEIISILHKLRPDNNKLPTPPENEGRNLSVIKPAKRAEDLLKSWFDRPGWTSLEETLKDALMSVDPGK</sequence>
<evidence type="ECO:0000313" key="4">
    <source>
        <dbReference type="EMBL" id="GFF19357.1"/>
    </source>
</evidence>
<name>A0A5M3ZCQ3_ASPTE</name>
<reference evidence="4 5" key="1">
    <citation type="submission" date="2020-01" db="EMBL/GenBank/DDBJ databases">
        <title>Aspergillus terreus IFO 6365 whole genome shotgun sequence.</title>
        <authorList>
            <person name="Kanamasa S."/>
            <person name="Takahashi H."/>
        </authorList>
    </citation>
    <scope>NUCLEOTIDE SEQUENCE [LARGE SCALE GENOMIC DNA]</scope>
    <source>
        <strain evidence="4 5">IFO 6365</strain>
    </source>
</reference>
<evidence type="ECO:0000256" key="1">
    <source>
        <dbReference type="ARBA" id="ARBA00023002"/>
    </source>
</evidence>
<evidence type="ECO:0000256" key="2">
    <source>
        <dbReference type="ARBA" id="ARBA00023445"/>
    </source>
</evidence>
<feature type="domain" description="NAD-dependent epimerase/dehydratase" evidence="3">
    <location>
        <begin position="17"/>
        <end position="243"/>
    </location>
</feature>
<evidence type="ECO:0000259" key="3">
    <source>
        <dbReference type="Pfam" id="PF01370"/>
    </source>
</evidence>
<dbReference type="EMBL" id="BLJY01000010">
    <property type="protein sequence ID" value="GFF19357.1"/>
    <property type="molecule type" value="Genomic_DNA"/>
</dbReference>
<dbReference type="Pfam" id="PF01370">
    <property type="entry name" value="Epimerase"/>
    <property type="match status" value="1"/>
</dbReference>
<evidence type="ECO:0000313" key="5">
    <source>
        <dbReference type="Proteomes" id="UP000452235"/>
    </source>
</evidence>